<comment type="caution">
    <text evidence="1">The sequence shown here is derived from an EMBL/GenBank/DDBJ whole genome shotgun (WGS) entry which is preliminary data.</text>
</comment>
<sequence length="125" mass="13659">TKALMKANYSSERREAIGSLNRGKNLSPETIELMRKAALNREEMSAETRAKVSANSGSAQLFDISSVSGEEFKSPDNIMVTSVTLRTIPVVARFLGCGEKTIRRALSGNGIVKKTWRVSRLGKAK</sequence>
<dbReference type="EMBL" id="RCZO01000033">
    <property type="protein sequence ID" value="TPG03834.1"/>
    <property type="molecule type" value="Genomic_DNA"/>
</dbReference>
<name>A0A502BU87_9GAMM</name>
<dbReference type="Proteomes" id="UP000319486">
    <property type="component" value="Unassembled WGS sequence"/>
</dbReference>
<feature type="non-terminal residue" evidence="1">
    <location>
        <position position="1"/>
    </location>
</feature>
<organism evidence="1 2">
    <name type="scientific">Rhodanobacter glycinis</name>
    <dbReference type="NCBI Taxonomy" id="582702"/>
    <lineage>
        <taxon>Bacteria</taxon>
        <taxon>Pseudomonadati</taxon>
        <taxon>Pseudomonadota</taxon>
        <taxon>Gammaproteobacteria</taxon>
        <taxon>Lysobacterales</taxon>
        <taxon>Rhodanobacteraceae</taxon>
        <taxon>Rhodanobacter</taxon>
    </lineage>
</organism>
<reference evidence="1 2" key="1">
    <citation type="journal article" date="2019" name="Environ. Microbiol.">
        <title>Species interactions and distinct microbial communities in high Arctic permafrost affected cryosols are associated with the CH4 and CO2 gas fluxes.</title>
        <authorList>
            <person name="Altshuler I."/>
            <person name="Hamel J."/>
            <person name="Turney S."/>
            <person name="Magnuson E."/>
            <person name="Levesque R."/>
            <person name="Greer C."/>
            <person name="Whyte L.G."/>
        </authorList>
    </citation>
    <scope>NUCLEOTIDE SEQUENCE [LARGE SCALE GENOMIC DNA]</scope>
    <source>
        <strain evidence="1 2">S13Y</strain>
    </source>
</reference>
<dbReference type="RefSeq" id="WP_140656564.1">
    <property type="nucleotide sequence ID" value="NZ_RCZO01000033.1"/>
</dbReference>
<evidence type="ECO:0000313" key="1">
    <source>
        <dbReference type="EMBL" id="TPG03834.1"/>
    </source>
</evidence>
<protein>
    <submittedName>
        <fullName evidence="1">Uncharacterized protein</fullName>
    </submittedName>
</protein>
<evidence type="ECO:0000313" key="2">
    <source>
        <dbReference type="Proteomes" id="UP000319486"/>
    </source>
</evidence>
<accession>A0A502BU87</accession>
<keyword evidence="2" id="KW-1185">Reference proteome</keyword>
<gene>
    <name evidence="1" type="ORF">EAH88_19360</name>
</gene>
<proteinExistence type="predicted"/>
<dbReference type="AlphaFoldDB" id="A0A502BU87"/>